<reference evidence="2" key="1">
    <citation type="submission" date="2018-02" db="EMBL/GenBank/DDBJ databases">
        <title>Draft genome sequencing of Rhodococcus opacus KU647198.</title>
        <authorList>
            <person name="Zheng B.-X."/>
        </authorList>
    </citation>
    <scope>NUCLEOTIDE SEQUENCE [LARGE SCALE GENOMIC DNA]</scope>
    <source>
        <strain evidence="2">04-OD7</strain>
    </source>
</reference>
<feature type="non-terminal residue" evidence="1">
    <location>
        <position position="66"/>
    </location>
</feature>
<protein>
    <submittedName>
        <fullName evidence="1">Uncharacterized protein</fullName>
    </submittedName>
</protein>
<evidence type="ECO:0000313" key="2">
    <source>
        <dbReference type="Proteomes" id="UP000239290"/>
    </source>
</evidence>
<organism evidence="1 2">
    <name type="scientific">Rhodococcus opacus</name>
    <name type="common">Nocardia opaca</name>
    <dbReference type="NCBI Taxonomy" id="37919"/>
    <lineage>
        <taxon>Bacteria</taxon>
        <taxon>Bacillati</taxon>
        <taxon>Actinomycetota</taxon>
        <taxon>Actinomycetes</taxon>
        <taxon>Mycobacteriales</taxon>
        <taxon>Nocardiaceae</taxon>
        <taxon>Rhodococcus</taxon>
    </lineage>
</organism>
<proteinExistence type="predicted"/>
<name>A0A2S8JD21_RHOOP</name>
<evidence type="ECO:0000313" key="1">
    <source>
        <dbReference type="EMBL" id="PQP24891.1"/>
    </source>
</evidence>
<gene>
    <name evidence="1" type="ORF">C5613_11905</name>
</gene>
<dbReference type="EMBL" id="PUIO01000011">
    <property type="protein sequence ID" value="PQP24891.1"/>
    <property type="molecule type" value="Genomic_DNA"/>
</dbReference>
<accession>A0A2S8JD21</accession>
<dbReference type="AlphaFoldDB" id="A0A2S8JD21"/>
<dbReference type="Proteomes" id="UP000239290">
    <property type="component" value="Unassembled WGS sequence"/>
</dbReference>
<sequence>MPRPQRWSIPLLEQTTTSVDPGRAGSVRVIREGVASYLPDIDPDETTEWLESFDGLLDRSGPTRAR</sequence>
<comment type="caution">
    <text evidence="1">The sequence shown here is derived from an EMBL/GenBank/DDBJ whole genome shotgun (WGS) entry which is preliminary data.</text>
</comment>